<evidence type="ECO:0000313" key="2">
    <source>
        <dbReference type="EMBL" id="GEK93597.1"/>
    </source>
</evidence>
<comment type="caution">
    <text evidence="2">The sequence shown here is derived from an EMBL/GenBank/DDBJ whole genome shotgun (WGS) entry which is preliminary data.</text>
</comment>
<feature type="region of interest" description="Disordered" evidence="1">
    <location>
        <begin position="139"/>
        <end position="164"/>
    </location>
</feature>
<dbReference type="RefSeq" id="WP_146795218.1">
    <property type="nucleotide sequence ID" value="NZ_BARC01000014.1"/>
</dbReference>
<sequence>MQDDHQVTEDALRQALSRLGSGRSQNARHAQQPQERRRRFVRDGQVVVEHQNSRNAAPRVAIQDDQDEIERLKQSVKREQRRCEESERHLGEARAQIKVLETRAAHTRIQVTELSKELREHQDIIQTLKAQVHQARELAATAAQRSPRPVGRPRKERPEQPVIDEAPVAVSVPVKAKAEPEPVQWWLKG</sequence>
<protein>
    <submittedName>
        <fullName evidence="2">Uncharacterized protein</fullName>
    </submittedName>
</protein>
<reference evidence="2 3" key="1">
    <citation type="submission" date="2019-07" db="EMBL/GenBank/DDBJ databases">
        <title>Whole genome shotgun sequence of Gluconobacter wancherniae NBRC 103581.</title>
        <authorList>
            <person name="Hosoyama A."/>
            <person name="Uohara A."/>
            <person name="Ohji S."/>
            <person name="Ichikawa N."/>
        </authorList>
    </citation>
    <scope>NUCLEOTIDE SEQUENCE [LARGE SCALE GENOMIC DNA]</scope>
    <source>
        <strain evidence="2 3">NBRC 103581</strain>
    </source>
</reference>
<feature type="compositionally biased region" description="Basic and acidic residues" evidence="1">
    <location>
        <begin position="1"/>
        <end position="12"/>
    </location>
</feature>
<feature type="compositionally biased region" description="Polar residues" evidence="1">
    <location>
        <begin position="22"/>
        <end position="33"/>
    </location>
</feature>
<evidence type="ECO:0000256" key="1">
    <source>
        <dbReference type="SAM" id="MobiDB-lite"/>
    </source>
</evidence>
<dbReference type="OrthoDB" id="7272748at2"/>
<dbReference type="AlphaFoldDB" id="A0A511B721"/>
<feature type="region of interest" description="Disordered" evidence="1">
    <location>
        <begin position="1"/>
        <end position="42"/>
    </location>
</feature>
<proteinExistence type="predicted"/>
<dbReference type="EMBL" id="BJUZ01000001">
    <property type="protein sequence ID" value="GEK93597.1"/>
    <property type="molecule type" value="Genomic_DNA"/>
</dbReference>
<evidence type="ECO:0000313" key="3">
    <source>
        <dbReference type="Proteomes" id="UP000321230"/>
    </source>
</evidence>
<gene>
    <name evidence="2" type="ORF">GWA01_13670</name>
</gene>
<accession>A0A511B721</accession>
<dbReference type="Proteomes" id="UP000321230">
    <property type="component" value="Unassembled WGS sequence"/>
</dbReference>
<keyword evidence="3" id="KW-1185">Reference proteome</keyword>
<name>A0A511B721_9PROT</name>
<organism evidence="2 3">
    <name type="scientific">Gluconobacter wancherniae NBRC 103581</name>
    <dbReference type="NCBI Taxonomy" id="656744"/>
    <lineage>
        <taxon>Bacteria</taxon>
        <taxon>Pseudomonadati</taxon>
        <taxon>Pseudomonadota</taxon>
        <taxon>Alphaproteobacteria</taxon>
        <taxon>Acetobacterales</taxon>
        <taxon>Acetobacteraceae</taxon>
        <taxon>Gluconobacter</taxon>
    </lineage>
</organism>